<keyword evidence="2" id="KW-1185">Reference proteome</keyword>
<evidence type="ECO:0000313" key="1">
    <source>
        <dbReference type="EMBL" id="KAI5672885.1"/>
    </source>
</evidence>
<organism evidence="1 2">
    <name type="scientific">Catharanthus roseus</name>
    <name type="common">Madagascar periwinkle</name>
    <name type="synonym">Vinca rosea</name>
    <dbReference type="NCBI Taxonomy" id="4058"/>
    <lineage>
        <taxon>Eukaryota</taxon>
        <taxon>Viridiplantae</taxon>
        <taxon>Streptophyta</taxon>
        <taxon>Embryophyta</taxon>
        <taxon>Tracheophyta</taxon>
        <taxon>Spermatophyta</taxon>
        <taxon>Magnoliopsida</taxon>
        <taxon>eudicotyledons</taxon>
        <taxon>Gunneridae</taxon>
        <taxon>Pentapetalae</taxon>
        <taxon>asterids</taxon>
        <taxon>lamiids</taxon>
        <taxon>Gentianales</taxon>
        <taxon>Apocynaceae</taxon>
        <taxon>Rauvolfioideae</taxon>
        <taxon>Vinceae</taxon>
        <taxon>Catharanthinae</taxon>
        <taxon>Catharanthus</taxon>
    </lineage>
</organism>
<comment type="caution">
    <text evidence="1">The sequence shown here is derived from an EMBL/GenBank/DDBJ whole genome shotgun (WGS) entry which is preliminary data.</text>
</comment>
<proteinExistence type="predicted"/>
<name>A0ACC0BJT5_CATRO</name>
<dbReference type="EMBL" id="CM044703">
    <property type="protein sequence ID" value="KAI5672885.1"/>
    <property type="molecule type" value="Genomic_DNA"/>
</dbReference>
<gene>
    <name evidence="1" type="ORF">M9H77_13249</name>
</gene>
<evidence type="ECO:0000313" key="2">
    <source>
        <dbReference type="Proteomes" id="UP001060085"/>
    </source>
</evidence>
<protein>
    <submittedName>
        <fullName evidence="1">Uncharacterized protein</fullName>
    </submittedName>
</protein>
<sequence>MEGNHIYESGGELMLNDGGSEEDELREGSDDSMSRFMLPYISLSTNVNRKLEMHDRARLRHNKSVRIFEVQAGGLDKFGCLPRDCRNYVQKVRKLNIGAWDVDCINRMFIRIHQKDSDFFHLIRMDEEVAYEEFNDVVCVNLMYLVSRYKMPFLAIMGGQAPGAIMIDQCESVGNAIKEVMPTTIQRYCICHIICKLPDKFKGLME</sequence>
<reference evidence="2" key="1">
    <citation type="journal article" date="2023" name="Nat. Plants">
        <title>Single-cell RNA sequencing provides a high-resolution roadmap for understanding the multicellular compartmentation of specialized metabolism.</title>
        <authorList>
            <person name="Sun S."/>
            <person name="Shen X."/>
            <person name="Li Y."/>
            <person name="Li Y."/>
            <person name="Wang S."/>
            <person name="Li R."/>
            <person name="Zhang H."/>
            <person name="Shen G."/>
            <person name="Guo B."/>
            <person name="Wei J."/>
            <person name="Xu J."/>
            <person name="St-Pierre B."/>
            <person name="Chen S."/>
            <person name="Sun C."/>
        </authorList>
    </citation>
    <scope>NUCLEOTIDE SEQUENCE [LARGE SCALE GENOMIC DNA]</scope>
</reference>
<dbReference type="Proteomes" id="UP001060085">
    <property type="component" value="Linkage Group LG03"/>
</dbReference>
<accession>A0ACC0BJT5</accession>